<dbReference type="InterPro" id="IPR011701">
    <property type="entry name" value="MFS"/>
</dbReference>
<feature type="transmembrane region" description="Helical" evidence="7">
    <location>
        <begin position="292"/>
        <end position="311"/>
    </location>
</feature>
<accession>A0ABP4G6Z2</accession>
<sequence length="431" mass="44102">MTATPPREPAPTPEGITAPLRLPDFRNLFLGRTFDEFANAIAPVALAFAVLDLTGSPIQLGLVVGARSLANVAFLLLAGVLADRFPRAVILQGTGAAAALTQAAIAVGVLCGFANVPLLIALSVANGAVAAISLPAAAALTPQTVPPSLLTQANALVRAAANAGRIGGAALGGLLVAASGPGWTLGANAALFALSAVAYHGVHAPAAGDGAPGSPLRELAEGWREFTARRWVWLVVLQFMVVNAVISGGIVVLGPAIADEGIGRGGWGFVLAAQTAGAFAGGFLAARWRPRYALRIGVGVMLAECVPLVFLAHLPELVPLMAVMFLAGMAVEQFTIAWDVSLQENIPPDRLARVYSYDMLGSFIALPVGEMAAGPLAAEFGRSATLVGGAVLVTVATLLTLTSRQVRTLRRRPEASSHHGHAGCDQVPDGT</sequence>
<keyword evidence="3 7" id="KW-0812">Transmembrane</keyword>
<dbReference type="RefSeq" id="WP_253855733.1">
    <property type="nucleotide sequence ID" value="NZ_BAAALM010000016.1"/>
</dbReference>
<evidence type="ECO:0000256" key="7">
    <source>
        <dbReference type="SAM" id="Phobius"/>
    </source>
</evidence>
<comment type="subcellular location">
    <subcellularLocation>
        <location evidence="1">Cell membrane</location>
        <topology evidence="1">Multi-pass membrane protein</topology>
    </subcellularLocation>
</comment>
<feature type="transmembrane region" description="Helical" evidence="7">
    <location>
        <begin position="231"/>
        <end position="254"/>
    </location>
</feature>
<dbReference type="EMBL" id="BAAALM010000016">
    <property type="protein sequence ID" value="GAA1215959.1"/>
    <property type="molecule type" value="Genomic_DNA"/>
</dbReference>
<evidence type="ECO:0000256" key="4">
    <source>
        <dbReference type="ARBA" id="ARBA00022989"/>
    </source>
</evidence>
<dbReference type="Proteomes" id="UP001500467">
    <property type="component" value="Unassembled WGS sequence"/>
</dbReference>
<name>A0ABP4G6Z2_9PSEU</name>
<dbReference type="InterPro" id="IPR036259">
    <property type="entry name" value="MFS_trans_sf"/>
</dbReference>
<dbReference type="CDD" id="cd06173">
    <property type="entry name" value="MFS_MefA_like"/>
    <property type="match status" value="1"/>
</dbReference>
<dbReference type="PANTHER" id="PTHR23513">
    <property type="entry name" value="INTEGRAL MEMBRANE EFFLUX PROTEIN-RELATED"/>
    <property type="match status" value="1"/>
</dbReference>
<protein>
    <submittedName>
        <fullName evidence="8">MFS transporter</fullName>
    </submittedName>
</protein>
<dbReference type="PANTHER" id="PTHR23513:SF11">
    <property type="entry name" value="STAPHYLOFERRIN A TRANSPORTER"/>
    <property type="match status" value="1"/>
</dbReference>
<evidence type="ECO:0000256" key="6">
    <source>
        <dbReference type="SAM" id="MobiDB-lite"/>
    </source>
</evidence>
<dbReference type="SUPFAM" id="SSF103473">
    <property type="entry name" value="MFS general substrate transporter"/>
    <property type="match status" value="1"/>
</dbReference>
<evidence type="ECO:0000256" key="1">
    <source>
        <dbReference type="ARBA" id="ARBA00004651"/>
    </source>
</evidence>
<evidence type="ECO:0000256" key="2">
    <source>
        <dbReference type="ARBA" id="ARBA00022475"/>
    </source>
</evidence>
<dbReference type="Pfam" id="PF07690">
    <property type="entry name" value="MFS_1"/>
    <property type="match status" value="1"/>
</dbReference>
<keyword evidence="4 7" id="KW-1133">Transmembrane helix</keyword>
<feature type="region of interest" description="Disordered" evidence="6">
    <location>
        <begin position="409"/>
        <end position="431"/>
    </location>
</feature>
<evidence type="ECO:0000313" key="8">
    <source>
        <dbReference type="EMBL" id="GAA1215959.1"/>
    </source>
</evidence>
<keyword evidence="5 7" id="KW-0472">Membrane</keyword>
<keyword evidence="2" id="KW-1003">Cell membrane</keyword>
<feature type="transmembrane region" description="Helical" evidence="7">
    <location>
        <begin position="384"/>
        <end position="402"/>
    </location>
</feature>
<evidence type="ECO:0000256" key="5">
    <source>
        <dbReference type="ARBA" id="ARBA00023136"/>
    </source>
</evidence>
<evidence type="ECO:0000256" key="3">
    <source>
        <dbReference type="ARBA" id="ARBA00022692"/>
    </source>
</evidence>
<feature type="transmembrane region" description="Helical" evidence="7">
    <location>
        <begin position="58"/>
        <end position="82"/>
    </location>
</feature>
<reference evidence="9" key="1">
    <citation type="journal article" date="2019" name="Int. J. Syst. Evol. Microbiol.">
        <title>The Global Catalogue of Microorganisms (GCM) 10K type strain sequencing project: providing services to taxonomists for standard genome sequencing and annotation.</title>
        <authorList>
            <consortium name="The Broad Institute Genomics Platform"/>
            <consortium name="The Broad Institute Genome Sequencing Center for Infectious Disease"/>
            <person name="Wu L."/>
            <person name="Ma J."/>
        </authorList>
    </citation>
    <scope>NUCLEOTIDE SEQUENCE [LARGE SCALE GENOMIC DNA]</scope>
    <source>
        <strain evidence="9">JCM 13022</strain>
    </source>
</reference>
<feature type="transmembrane region" description="Helical" evidence="7">
    <location>
        <begin position="266"/>
        <end position="285"/>
    </location>
</feature>
<organism evidence="8 9">
    <name type="scientific">Prauserella alba</name>
    <dbReference type="NCBI Taxonomy" id="176898"/>
    <lineage>
        <taxon>Bacteria</taxon>
        <taxon>Bacillati</taxon>
        <taxon>Actinomycetota</taxon>
        <taxon>Actinomycetes</taxon>
        <taxon>Pseudonocardiales</taxon>
        <taxon>Pseudonocardiaceae</taxon>
        <taxon>Prauserella</taxon>
    </lineage>
</organism>
<gene>
    <name evidence="8" type="ORF">GCM10009675_42700</name>
</gene>
<evidence type="ECO:0000313" key="9">
    <source>
        <dbReference type="Proteomes" id="UP001500467"/>
    </source>
</evidence>
<keyword evidence="9" id="KW-1185">Reference proteome</keyword>
<dbReference type="Gene3D" id="1.20.1250.20">
    <property type="entry name" value="MFS general substrate transporter like domains"/>
    <property type="match status" value="1"/>
</dbReference>
<proteinExistence type="predicted"/>
<comment type="caution">
    <text evidence="8">The sequence shown here is derived from an EMBL/GenBank/DDBJ whole genome shotgun (WGS) entry which is preliminary data.</text>
</comment>